<dbReference type="KEGG" id="ssyi:EKG83_13320"/>
<dbReference type="AlphaFoldDB" id="A0A5Q0GWR5"/>
<dbReference type="Proteomes" id="UP000325787">
    <property type="component" value="Chromosome"/>
</dbReference>
<protein>
    <submittedName>
        <fullName evidence="2">Uncharacterized protein</fullName>
    </submittedName>
</protein>
<dbReference type="RefSeq" id="WP_033430825.1">
    <property type="nucleotide sequence ID" value="NZ_CP034550.1"/>
</dbReference>
<evidence type="ECO:0000256" key="1">
    <source>
        <dbReference type="SAM" id="MobiDB-lite"/>
    </source>
</evidence>
<feature type="compositionally biased region" description="Basic and acidic residues" evidence="1">
    <location>
        <begin position="1"/>
        <end position="18"/>
    </location>
</feature>
<keyword evidence="3" id="KW-1185">Reference proteome</keyword>
<feature type="region of interest" description="Disordered" evidence="1">
    <location>
        <begin position="1"/>
        <end position="22"/>
    </location>
</feature>
<dbReference type="EMBL" id="CP034550">
    <property type="protein sequence ID" value="QFZ18333.1"/>
    <property type="molecule type" value="Genomic_DNA"/>
</dbReference>
<evidence type="ECO:0000313" key="2">
    <source>
        <dbReference type="EMBL" id="QFZ18333.1"/>
    </source>
</evidence>
<name>A0A5Q0GWR5_SACSY</name>
<organism evidence="2 3">
    <name type="scientific">Saccharothrix syringae</name>
    <name type="common">Nocardiopsis syringae</name>
    <dbReference type="NCBI Taxonomy" id="103733"/>
    <lineage>
        <taxon>Bacteria</taxon>
        <taxon>Bacillati</taxon>
        <taxon>Actinomycetota</taxon>
        <taxon>Actinomycetes</taxon>
        <taxon>Pseudonocardiales</taxon>
        <taxon>Pseudonocardiaceae</taxon>
        <taxon>Saccharothrix</taxon>
    </lineage>
</organism>
<sequence>MNPHHPGEVLRERADLPDTPHAARMAGVRARVRAARRRRALAAFACVAPALAGISRRARRASGR</sequence>
<accession>A0A5Q0GWR5</accession>
<gene>
    <name evidence="2" type="ORF">EKG83_13320</name>
</gene>
<proteinExistence type="predicted"/>
<evidence type="ECO:0000313" key="3">
    <source>
        <dbReference type="Proteomes" id="UP000325787"/>
    </source>
</evidence>
<reference evidence="3" key="1">
    <citation type="journal article" date="2021" name="Curr. Microbiol.">
        <title>Complete genome of nocamycin-producing strain Saccharothrix syringae NRRL B-16468 reveals the biosynthetic potential for secondary metabolites.</title>
        <authorList>
            <person name="Mo X."/>
            <person name="Yang S."/>
        </authorList>
    </citation>
    <scope>NUCLEOTIDE SEQUENCE [LARGE SCALE GENOMIC DNA]</scope>
    <source>
        <strain evidence="3">ATCC 51364 / DSM 43886 / JCM 6844 / KCTC 9398 / NBRC 14523 / NRRL B-16468 / INA 2240</strain>
    </source>
</reference>